<dbReference type="EMBL" id="KI913177">
    <property type="protein sequence ID" value="ETV69246.1"/>
    <property type="molecule type" value="Genomic_DNA"/>
</dbReference>
<dbReference type="GeneID" id="20816885"/>
<name>W4FQL4_APHAT</name>
<dbReference type="VEuPathDB" id="FungiDB:H257_14889"/>
<sequence>MGRKDRKQILWTDEMDEALLKEVVRLGPFEVGHDKVTATWAKAAVAMHEYDPNLSGCICQARCDTILHDFARDIQASMRASGVYEDDDDMTMFKQDLLDMREYSKSKRTRKRENALAKHSASLYFARLNRTYGMAHGADAALAALGMLISRGLVPRV</sequence>
<gene>
    <name evidence="1" type="ORF">H257_14889</name>
</gene>
<organism evidence="1">
    <name type="scientific">Aphanomyces astaci</name>
    <name type="common">Crayfish plague agent</name>
    <dbReference type="NCBI Taxonomy" id="112090"/>
    <lineage>
        <taxon>Eukaryota</taxon>
        <taxon>Sar</taxon>
        <taxon>Stramenopiles</taxon>
        <taxon>Oomycota</taxon>
        <taxon>Saprolegniomycetes</taxon>
        <taxon>Saprolegniales</taxon>
        <taxon>Verrucalvaceae</taxon>
        <taxon>Aphanomyces</taxon>
    </lineage>
</organism>
<evidence type="ECO:0000313" key="1">
    <source>
        <dbReference type="EMBL" id="ETV69246.1"/>
    </source>
</evidence>
<dbReference type="RefSeq" id="XP_009841103.1">
    <property type="nucleotide sequence ID" value="XM_009842801.1"/>
</dbReference>
<reference evidence="1" key="1">
    <citation type="submission" date="2013-12" db="EMBL/GenBank/DDBJ databases">
        <title>The Genome Sequence of Aphanomyces astaci APO3.</title>
        <authorList>
            <consortium name="The Broad Institute Genomics Platform"/>
            <person name="Russ C."/>
            <person name="Tyler B."/>
            <person name="van West P."/>
            <person name="Dieguez-Uribeondo J."/>
            <person name="Young S.K."/>
            <person name="Zeng Q."/>
            <person name="Gargeya S."/>
            <person name="Fitzgerald M."/>
            <person name="Abouelleil A."/>
            <person name="Alvarado L."/>
            <person name="Chapman S.B."/>
            <person name="Gainer-Dewar J."/>
            <person name="Goldberg J."/>
            <person name="Griggs A."/>
            <person name="Gujja S."/>
            <person name="Hansen M."/>
            <person name="Howarth C."/>
            <person name="Imamovic A."/>
            <person name="Ireland A."/>
            <person name="Larimer J."/>
            <person name="McCowan C."/>
            <person name="Murphy C."/>
            <person name="Pearson M."/>
            <person name="Poon T.W."/>
            <person name="Priest M."/>
            <person name="Roberts A."/>
            <person name="Saif S."/>
            <person name="Shea T."/>
            <person name="Sykes S."/>
            <person name="Wortman J."/>
            <person name="Nusbaum C."/>
            <person name="Birren B."/>
        </authorList>
    </citation>
    <scope>NUCLEOTIDE SEQUENCE [LARGE SCALE GENOMIC DNA]</scope>
    <source>
        <strain evidence="1">APO3</strain>
    </source>
</reference>
<dbReference type="AlphaFoldDB" id="W4FQL4"/>
<protein>
    <submittedName>
        <fullName evidence="1">Uncharacterized protein</fullName>
    </submittedName>
</protein>
<dbReference type="OrthoDB" id="73709at2759"/>
<proteinExistence type="predicted"/>
<accession>W4FQL4</accession>